<dbReference type="EMBL" id="LR824557">
    <property type="protein sequence ID" value="CAH1642251.1"/>
    <property type="molecule type" value="Genomic_DNA"/>
</dbReference>
<keyword evidence="3" id="KW-1185">Reference proteome</keyword>
<gene>
    <name evidence="2" type="ORF">SPLIT_LOCUS7607</name>
</gene>
<evidence type="ECO:0000256" key="1">
    <source>
        <dbReference type="SAM" id="MobiDB-lite"/>
    </source>
</evidence>
<accession>A0A9P0I8S3</accession>
<feature type="region of interest" description="Disordered" evidence="1">
    <location>
        <begin position="23"/>
        <end position="64"/>
    </location>
</feature>
<proteinExistence type="predicted"/>
<evidence type="ECO:0000313" key="3">
    <source>
        <dbReference type="Proteomes" id="UP001153321"/>
    </source>
</evidence>
<feature type="compositionally biased region" description="Polar residues" evidence="1">
    <location>
        <begin position="198"/>
        <end position="213"/>
    </location>
</feature>
<dbReference type="AlphaFoldDB" id="A0A9P0I8S3"/>
<feature type="region of interest" description="Disordered" evidence="1">
    <location>
        <begin position="179"/>
        <end position="234"/>
    </location>
</feature>
<name>A0A9P0I8S3_SPOLI</name>
<organism evidence="2 3">
    <name type="scientific">Spodoptera littoralis</name>
    <name type="common">Egyptian cotton leafworm</name>
    <dbReference type="NCBI Taxonomy" id="7109"/>
    <lineage>
        <taxon>Eukaryota</taxon>
        <taxon>Metazoa</taxon>
        <taxon>Ecdysozoa</taxon>
        <taxon>Arthropoda</taxon>
        <taxon>Hexapoda</taxon>
        <taxon>Insecta</taxon>
        <taxon>Pterygota</taxon>
        <taxon>Neoptera</taxon>
        <taxon>Endopterygota</taxon>
        <taxon>Lepidoptera</taxon>
        <taxon>Glossata</taxon>
        <taxon>Ditrysia</taxon>
        <taxon>Noctuoidea</taxon>
        <taxon>Noctuidae</taxon>
        <taxon>Amphipyrinae</taxon>
        <taxon>Spodoptera</taxon>
    </lineage>
</organism>
<sequence>MDSTTSDQTEMCSTISKVLESPKDHIFAVPALPPIKRSRQKQTNKSQAGEKSRGDNTKVLESPKEYIFAVPALPPIKRNVRQKRINNSQAGEESRGATNSTCGEERLTFEEYRRNGDRLKELDMAYEGAMDLLRILDEDGVNRGKGRSKRKTDMQNEVDMAYEGAMQLIENRNYSHIASRVGNAGPSNRGAEVGGGTRHTSAIPTKPTPQSKGNLVAPNAANASPLMPHPRRGA</sequence>
<dbReference type="Proteomes" id="UP001153321">
    <property type="component" value="Chromosome 26"/>
</dbReference>
<reference evidence="2" key="1">
    <citation type="submission" date="2022-02" db="EMBL/GenBank/DDBJ databases">
        <authorList>
            <person name="King R."/>
        </authorList>
    </citation>
    <scope>NUCLEOTIDE SEQUENCE</scope>
</reference>
<protein>
    <submittedName>
        <fullName evidence="2">Uncharacterized protein</fullName>
    </submittedName>
</protein>
<feature type="compositionally biased region" description="Basic and acidic residues" evidence="1">
    <location>
        <begin position="48"/>
        <end position="64"/>
    </location>
</feature>
<evidence type="ECO:0000313" key="2">
    <source>
        <dbReference type="EMBL" id="CAH1642251.1"/>
    </source>
</evidence>